<dbReference type="PANTHER" id="PTHR12526:SF635">
    <property type="entry name" value="GLYCOSYL TRANSFERASE GROUP 1"/>
    <property type="match status" value="1"/>
</dbReference>
<reference evidence="2 3" key="1">
    <citation type="submission" date="2015-05" db="EMBL/GenBank/DDBJ databases">
        <title>Genome sequencing and analysis of members of genus Stenotrophomonas.</title>
        <authorList>
            <person name="Patil P.P."/>
            <person name="Midha S."/>
            <person name="Patil P.B."/>
        </authorList>
    </citation>
    <scope>NUCLEOTIDE SEQUENCE [LARGE SCALE GENOMIC DNA]</scope>
    <source>
        <strain evidence="2 3">DSM 21858</strain>
    </source>
</reference>
<gene>
    <name evidence="2" type="ORF">ABB29_09565</name>
</gene>
<evidence type="ECO:0000313" key="2">
    <source>
        <dbReference type="EMBL" id="KRG69341.1"/>
    </source>
</evidence>
<evidence type="ECO:0000259" key="1">
    <source>
        <dbReference type="Pfam" id="PF13439"/>
    </source>
</evidence>
<protein>
    <recommendedName>
        <fullName evidence="1">Glycosyltransferase subfamily 4-like N-terminal domain-containing protein</fullName>
    </recommendedName>
</protein>
<accession>A0A0R0CHL6</accession>
<comment type="caution">
    <text evidence="2">The sequence shown here is derived from an EMBL/GenBank/DDBJ whole genome shotgun (WGS) entry which is preliminary data.</text>
</comment>
<dbReference type="EMBL" id="LDJL01000010">
    <property type="protein sequence ID" value="KRG69341.1"/>
    <property type="molecule type" value="Genomic_DNA"/>
</dbReference>
<sequence>MKLLFTNFHRGSGGGHTTYVRTLASALSAEHEIHVAAPAGSSLLEQAAALPGVHVLAQPFPNGLRELRQQRQALLQLRSYLITHGFDLVHVNGSADHRLLMAAVRGMHHRPRIVLTKHNSKPWTGFGHWLRARLATDQLIAVCDYTRRELLASPYRQLPITTIHNGVDVDHFRPWAAQDAAQARRQWLPSDNCLVLGSNAGTADYKGWTDLAAGLALLDTSERARFRVLIAGKPPDASQLRQLADLGVQDLFCFPGLLADTRPLVAALDVGFVLSHAVETISFACREMMAMGKPVLVTDYAGLPENIEPGRDGWVVPARDPAAIAETLRWLLANRARLQAMGDAARLHAERDFGVPQFVRQTEQLYQRISAAAIT</sequence>
<organism evidence="2 3">
    <name type="scientific">Pseudoxanthomonas dokdonensis</name>
    <dbReference type="NCBI Taxonomy" id="344882"/>
    <lineage>
        <taxon>Bacteria</taxon>
        <taxon>Pseudomonadati</taxon>
        <taxon>Pseudomonadota</taxon>
        <taxon>Gammaproteobacteria</taxon>
        <taxon>Lysobacterales</taxon>
        <taxon>Lysobacteraceae</taxon>
        <taxon>Pseudoxanthomonas</taxon>
    </lineage>
</organism>
<dbReference type="CDD" id="cd03801">
    <property type="entry name" value="GT4_PimA-like"/>
    <property type="match status" value="1"/>
</dbReference>
<dbReference type="RefSeq" id="WP_057658497.1">
    <property type="nucleotide sequence ID" value="NZ_LDJL01000010.1"/>
</dbReference>
<proteinExistence type="predicted"/>
<dbReference type="InterPro" id="IPR028098">
    <property type="entry name" value="Glyco_trans_4-like_N"/>
</dbReference>
<dbReference type="SUPFAM" id="SSF53756">
    <property type="entry name" value="UDP-Glycosyltransferase/glycogen phosphorylase"/>
    <property type="match status" value="1"/>
</dbReference>
<dbReference type="PATRIC" id="fig|344882.3.peg.280"/>
<dbReference type="AlphaFoldDB" id="A0A0R0CHL6"/>
<dbReference type="Pfam" id="PF13439">
    <property type="entry name" value="Glyco_transf_4"/>
    <property type="match status" value="1"/>
</dbReference>
<dbReference type="Gene3D" id="3.40.50.2000">
    <property type="entry name" value="Glycogen Phosphorylase B"/>
    <property type="match status" value="2"/>
</dbReference>
<dbReference type="PANTHER" id="PTHR12526">
    <property type="entry name" value="GLYCOSYLTRANSFERASE"/>
    <property type="match status" value="1"/>
</dbReference>
<dbReference type="Pfam" id="PF13692">
    <property type="entry name" value="Glyco_trans_1_4"/>
    <property type="match status" value="1"/>
</dbReference>
<feature type="domain" description="Glycosyltransferase subfamily 4-like N-terminal" evidence="1">
    <location>
        <begin position="14"/>
        <end position="170"/>
    </location>
</feature>
<keyword evidence="3" id="KW-1185">Reference proteome</keyword>
<evidence type="ECO:0000313" key="3">
    <source>
        <dbReference type="Proteomes" id="UP000052052"/>
    </source>
</evidence>
<name>A0A0R0CHL6_9GAMM</name>
<dbReference type="Proteomes" id="UP000052052">
    <property type="component" value="Unassembled WGS sequence"/>
</dbReference>
<dbReference type="STRING" id="344882.ABB29_09565"/>
<dbReference type="OrthoDB" id="9062832at2"/>
<dbReference type="GO" id="GO:0016757">
    <property type="term" value="F:glycosyltransferase activity"/>
    <property type="evidence" value="ECO:0007669"/>
    <property type="project" value="UniProtKB-ARBA"/>
</dbReference>